<dbReference type="EMBL" id="MHMA01000030">
    <property type="protein sequence ID" value="OGZ19920.1"/>
    <property type="molecule type" value="Genomic_DNA"/>
</dbReference>
<comment type="caution">
    <text evidence="1">The sequence shown here is derived from an EMBL/GenBank/DDBJ whole genome shotgun (WGS) entry which is preliminary data.</text>
</comment>
<reference evidence="1 2" key="1">
    <citation type="journal article" date="2016" name="Nat. Commun.">
        <title>Thousands of microbial genomes shed light on interconnected biogeochemical processes in an aquifer system.</title>
        <authorList>
            <person name="Anantharaman K."/>
            <person name="Brown C.T."/>
            <person name="Hug L.A."/>
            <person name="Sharon I."/>
            <person name="Castelle C.J."/>
            <person name="Probst A.J."/>
            <person name="Thomas B.C."/>
            <person name="Singh A."/>
            <person name="Wilkins M.J."/>
            <person name="Karaoz U."/>
            <person name="Brodie E.L."/>
            <person name="Williams K.H."/>
            <person name="Hubbard S.S."/>
            <person name="Banfield J.F."/>
        </authorList>
    </citation>
    <scope>NUCLEOTIDE SEQUENCE [LARGE SCALE GENOMIC DNA]</scope>
</reference>
<protein>
    <submittedName>
        <fullName evidence="1">Uncharacterized protein</fullName>
    </submittedName>
</protein>
<dbReference type="AlphaFoldDB" id="A0A1G2E3J1"/>
<proteinExistence type="predicted"/>
<organism evidence="1 2">
    <name type="scientific">Candidatus Nealsonbacteria bacterium RIFCSPHIGHO2_01_FULL_43_31</name>
    <dbReference type="NCBI Taxonomy" id="1801665"/>
    <lineage>
        <taxon>Bacteria</taxon>
        <taxon>Candidatus Nealsoniibacteriota</taxon>
    </lineage>
</organism>
<evidence type="ECO:0000313" key="2">
    <source>
        <dbReference type="Proteomes" id="UP000178721"/>
    </source>
</evidence>
<dbReference type="Proteomes" id="UP000178721">
    <property type="component" value="Unassembled WGS sequence"/>
</dbReference>
<evidence type="ECO:0000313" key="1">
    <source>
        <dbReference type="EMBL" id="OGZ19920.1"/>
    </source>
</evidence>
<gene>
    <name evidence="1" type="ORF">A2654_00420</name>
</gene>
<name>A0A1G2E3J1_9BACT</name>
<sequence length="89" mass="9822">MCKTSAIDPFGFSSGSLFYLVQNELVLCFSGICRERKTCLPAIAQRATAGNCSAYTKVSAGRRRMRRAVKFLGAFPRRPRAAKKSSELI</sequence>
<accession>A0A1G2E3J1</accession>